<dbReference type="Proteomes" id="UP001364764">
    <property type="component" value="Chromosome"/>
</dbReference>
<protein>
    <submittedName>
        <fullName evidence="4">TetR/AcrR family transcriptional regulator</fullName>
    </submittedName>
</protein>
<proteinExistence type="predicted"/>
<gene>
    <name evidence="4" type="ORF">V6668_03445</name>
</gene>
<dbReference type="PROSITE" id="PS50977">
    <property type="entry name" value="HTH_TETR_2"/>
    <property type="match status" value="1"/>
</dbReference>
<sequence length="226" mass="26740">MEREGCEFMNDSWRKQLDEHRGKRKEEIIAAAEAVYMEMEFSKVTIQDIVERCGISRVTLYKYFKSIDEIIFEIQIRILEQFKVAMNDHVPSTVNGLMKFQAMFDYILLHFEEHKQRNQFIAVFDTRYKDNYSTPELEQRYRSYLHQDKAPFSKWLEEGQLDGSIRPEIDVDVATAMISNVVNATLQRMALRGELLHLDQKVDPERVLHEMAAMIIAYLQSNSRFQ</sequence>
<dbReference type="PRINTS" id="PR00455">
    <property type="entry name" value="HTHTETR"/>
</dbReference>
<accession>A0ABD8AUM1</accession>
<dbReference type="GO" id="GO:0003677">
    <property type="term" value="F:DNA binding"/>
    <property type="evidence" value="ECO:0007669"/>
    <property type="project" value="UniProtKB-UniRule"/>
</dbReference>
<dbReference type="InterPro" id="IPR001647">
    <property type="entry name" value="HTH_TetR"/>
</dbReference>
<reference evidence="4 5" key="1">
    <citation type="submission" date="2024-02" db="EMBL/GenBank/DDBJ databases">
        <title>Complete sequences of two Paenibacillus sp. strains and one Lysinibacillus strain isolated from the environment on STAA medium highlight biotechnological potential.</title>
        <authorList>
            <person name="Attere S.A."/>
            <person name="Piche L.C."/>
            <person name="Intertaglia L."/>
            <person name="Lami R."/>
            <person name="Charette S.J."/>
            <person name="Vincent A.T."/>
        </authorList>
    </citation>
    <scope>NUCLEOTIDE SEQUENCE [LARGE SCALE GENOMIC DNA]</scope>
    <source>
        <strain evidence="4 5">Y5S-7</strain>
    </source>
</reference>
<feature type="domain" description="HTH tetR-type" evidence="3">
    <location>
        <begin position="22"/>
        <end position="82"/>
    </location>
</feature>
<name>A0ABD8AUM1_PAEAM</name>
<dbReference type="Gene3D" id="1.10.10.60">
    <property type="entry name" value="Homeodomain-like"/>
    <property type="match status" value="1"/>
</dbReference>
<dbReference type="RefSeq" id="WP_338707709.1">
    <property type="nucleotide sequence ID" value="NZ_CP145892.1"/>
</dbReference>
<dbReference type="EMBL" id="CP145892">
    <property type="protein sequence ID" value="WWP21258.1"/>
    <property type="molecule type" value="Genomic_DNA"/>
</dbReference>
<dbReference type="Gene3D" id="1.10.357.10">
    <property type="entry name" value="Tetracycline Repressor, domain 2"/>
    <property type="match status" value="1"/>
</dbReference>
<evidence type="ECO:0000259" key="3">
    <source>
        <dbReference type="PROSITE" id="PS50977"/>
    </source>
</evidence>
<evidence type="ECO:0000256" key="2">
    <source>
        <dbReference type="PROSITE-ProRule" id="PRU00335"/>
    </source>
</evidence>
<keyword evidence="1 2" id="KW-0238">DNA-binding</keyword>
<evidence type="ECO:0000313" key="5">
    <source>
        <dbReference type="Proteomes" id="UP001364764"/>
    </source>
</evidence>
<dbReference type="SUPFAM" id="SSF46689">
    <property type="entry name" value="Homeodomain-like"/>
    <property type="match status" value="1"/>
</dbReference>
<organism evidence="4 5">
    <name type="scientific">Paenibacillus amylolyticus</name>
    <dbReference type="NCBI Taxonomy" id="1451"/>
    <lineage>
        <taxon>Bacteria</taxon>
        <taxon>Bacillati</taxon>
        <taxon>Bacillota</taxon>
        <taxon>Bacilli</taxon>
        <taxon>Bacillales</taxon>
        <taxon>Paenibacillaceae</taxon>
        <taxon>Paenibacillus</taxon>
    </lineage>
</organism>
<dbReference type="GeneID" id="93474488"/>
<dbReference type="InterPro" id="IPR009057">
    <property type="entry name" value="Homeodomain-like_sf"/>
</dbReference>
<dbReference type="AlphaFoldDB" id="A0ABD8AUM1"/>
<feature type="DNA-binding region" description="H-T-H motif" evidence="2">
    <location>
        <begin position="45"/>
        <end position="64"/>
    </location>
</feature>
<dbReference type="SUPFAM" id="SSF48498">
    <property type="entry name" value="Tetracyclin repressor-like, C-terminal domain"/>
    <property type="match status" value="1"/>
</dbReference>
<dbReference type="PANTHER" id="PTHR43479:SF11">
    <property type="entry name" value="ACREF_ENVCD OPERON REPRESSOR-RELATED"/>
    <property type="match status" value="1"/>
</dbReference>
<dbReference type="InterPro" id="IPR050624">
    <property type="entry name" value="HTH-type_Tx_Regulator"/>
</dbReference>
<evidence type="ECO:0000313" key="4">
    <source>
        <dbReference type="EMBL" id="WWP21258.1"/>
    </source>
</evidence>
<evidence type="ECO:0000256" key="1">
    <source>
        <dbReference type="ARBA" id="ARBA00023125"/>
    </source>
</evidence>
<dbReference type="InterPro" id="IPR036271">
    <property type="entry name" value="Tet_transcr_reg_TetR-rel_C_sf"/>
</dbReference>
<dbReference type="Pfam" id="PF00440">
    <property type="entry name" value="TetR_N"/>
    <property type="match status" value="1"/>
</dbReference>
<dbReference type="PANTHER" id="PTHR43479">
    <property type="entry name" value="ACREF/ENVCD OPERON REPRESSOR-RELATED"/>
    <property type="match status" value="1"/>
</dbReference>